<evidence type="ECO:0000259" key="1">
    <source>
        <dbReference type="PROSITE" id="PS50835"/>
    </source>
</evidence>
<dbReference type="InterPro" id="IPR007110">
    <property type="entry name" value="Ig-like_dom"/>
</dbReference>
<dbReference type="PROSITE" id="PS50835">
    <property type="entry name" value="IG_LIKE"/>
    <property type="match status" value="1"/>
</dbReference>
<dbReference type="SMART" id="SM00409">
    <property type="entry name" value="IG"/>
    <property type="match status" value="1"/>
</dbReference>
<dbReference type="EMBL" id="JBBCAQ010000020">
    <property type="protein sequence ID" value="KAK7592894.1"/>
    <property type="molecule type" value="Genomic_DNA"/>
</dbReference>
<name>A0AAN9TJS5_9HEMI</name>
<organism evidence="2 3">
    <name type="scientific">Parthenolecanium corni</name>
    <dbReference type="NCBI Taxonomy" id="536013"/>
    <lineage>
        <taxon>Eukaryota</taxon>
        <taxon>Metazoa</taxon>
        <taxon>Ecdysozoa</taxon>
        <taxon>Arthropoda</taxon>
        <taxon>Hexapoda</taxon>
        <taxon>Insecta</taxon>
        <taxon>Pterygota</taxon>
        <taxon>Neoptera</taxon>
        <taxon>Paraneoptera</taxon>
        <taxon>Hemiptera</taxon>
        <taxon>Sternorrhyncha</taxon>
        <taxon>Coccoidea</taxon>
        <taxon>Coccidae</taxon>
        <taxon>Parthenolecanium</taxon>
    </lineage>
</organism>
<dbReference type="Pfam" id="PF07686">
    <property type="entry name" value="V-set"/>
    <property type="match status" value="1"/>
</dbReference>
<dbReference type="SUPFAM" id="SSF48726">
    <property type="entry name" value="Immunoglobulin"/>
    <property type="match status" value="1"/>
</dbReference>
<proteinExistence type="predicted"/>
<dbReference type="InterPro" id="IPR036179">
    <property type="entry name" value="Ig-like_dom_sf"/>
</dbReference>
<comment type="caution">
    <text evidence="2">The sequence shown here is derived from an EMBL/GenBank/DDBJ whole genome shotgun (WGS) entry which is preliminary data.</text>
</comment>
<feature type="domain" description="Ig-like" evidence="1">
    <location>
        <begin position="23"/>
        <end position="151"/>
    </location>
</feature>
<keyword evidence="3" id="KW-1185">Reference proteome</keyword>
<evidence type="ECO:0000313" key="3">
    <source>
        <dbReference type="Proteomes" id="UP001367676"/>
    </source>
</evidence>
<dbReference type="Proteomes" id="UP001367676">
    <property type="component" value="Unassembled WGS sequence"/>
</dbReference>
<dbReference type="PANTHER" id="PTHR23278:SF30">
    <property type="entry name" value="SIDESTEP VIII, ISOFORM B"/>
    <property type="match status" value="1"/>
</dbReference>
<dbReference type="Gene3D" id="2.60.40.10">
    <property type="entry name" value="Immunoglobulins"/>
    <property type="match status" value="1"/>
</dbReference>
<dbReference type="InterPro" id="IPR013783">
    <property type="entry name" value="Ig-like_fold"/>
</dbReference>
<dbReference type="AlphaFoldDB" id="A0AAN9TJS5"/>
<dbReference type="InterPro" id="IPR013106">
    <property type="entry name" value="Ig_V-set"/>
</dbReference>
<gene>
    <name evidence="2" type="ORF">V9T40_007646</name>
</gene>
<dbReference type="PANTHER" id="PTHR23278">
    <property type="entry name" value="SIDESTEP PROTEIN"/>
    <property type="match status" value="1"/>
</dbReference>
<reference evidence="2 3" key="1">
    <citation type="submission" date="2024-03" db="EMBL/GenBank/DDBJ databases">
        <title>Adaptation during the transition from Ophiocordyceps entomopathogen to insect associate is accompanied by gene loss and intensified selection.</title>
        <authorList>
            <person name="Ward C.M."/>
            <person name="Onetto C.A."/>
            <person name="Borneman A.R."/>
        </authorList>
    </citation>
    <scope>NUCLEOTIDE SEQUENCE [LARGE SCALE GENOMIC DNA]</scope>
    <source>
        <strain evidence="2">AWRI1</strain>
        <tissue evidence="2">Single Adult Female</tissue>
    </source>
</reference>
<evidence type="ECO:0000313" key="2">
    <source>
        <dbReference type="EMBL" id="KAK7592894.1"/>
    </source>
</evidence>
<accession>A0AAN9TJS5</accession>
<sequence>MVTPRLKLFSSVRDSSSSSCFPPHRRISTRTGGWNVIEGYAESEAVAGGVAMLSCNITPPMRDDTVYLVIWYKDGHSSPIYSYDSRDKSLKEASHWSDDKTVGGRVSFELGSKLYPARLTLQAVKDSDGGLYRCRVDFKKSPTRNHNVNLTVLRK</sequence>
<protein>
    <recommendedName>
        <fullName evidence="1">Ig-like domain-containing protein</fullName>
    </recommendedName>
</protein>
<dbReference type="InterPro" id="IPR003599">
    <property type="entry name" value="Ig_sub"/>
</dbReference>